<sequence>MQFSIEQTLDITTSLSALKLQEIDSLLIGHRYVKLSSTAYSCTECRMHLM</sequence>
<reference evidence="1" key="1">
    <citation type="submission" date="2018-02" db="EMBL/GenBank/DDBJ databases">
        <title>Rhizophora mucronata_Transcriptome.</title>
        <authorList>
            <person name="Meera S.P."/>
            <person name="Sreeshan A."/>
            <person name="Augustine A."/>
        </authorList>
    </citation>
    <scope>NUCLEOTIDE SEQUENCE</scope>
    <source>
        <tissue evidence="1">Leaf</tissue>
    </source>
</reference>
<protein>
    <submittedName>
        <fullName evidence="1">Uncharacterized protein</fullName>
    </submittedName>
</protein>
<dbReference type="AlphaFoldDB" id="A0A2P2QM77"/>
<name>A0A2P2QM77_RHIMU</name>
<accession>A0A2P2QM77</accession>
<proteinExistence type="predicted"/>
<organism evidence="1">
    <name type="scientific">Rhizophora mucronata</name>
    <name type="common">Asiatic mangrove</name>
    <dbReference type="NCBI Taxonomy" id="61149"/>
    <lineage>
        <taxon>Eukaryota</taxon>
        <taxon>Viridiplantae</taxon>
        <taxon>Streptophyta</taxon>
        <taxon>Embryophyta</taxon>
        <taxon>Tracheophyta</taxon>
        <taxon>Spermatophyta</taxon>
        <taxon>Magnoliopsida</taxon>
        <taxon>eudicotyledons</taxon>
        <taxon>Gunneridae</taxon>
        <taxon>Pentapetalae</taxon>
        <taxon>rosids</taxon>
        <taxon>fabids</taxon>
        <taxon>Malpighiales</taxon>
        <taxon>Rhizophoraceae</taxon>
        <taxon>Rhizophora</taxon>
    </lineage>
</organism>
<dbReference type="EMBL" id="GGEC01087594">
    <property type="protein sequence ID" value="MBX68078.1"/>
    <property type="molecule type" value="Transcribed_RNA"/>
</dbReference>
<evidence type="ECO:0000313" key="1">
    <source>
        <dbReference type="EMBL" id="MBX68078.1"/>
    </source>
</evidence>